<name>A0A9W9DRV2_9AGAR</name>
<dbReference type="OrthoDB" id="5518345at2759"/>
<protein>
    <recommendedName>
        <fullName evidence="3">Inhibitor I9 domain-containing protein</fullName>
    </recommendedName>
</protein>
<evidence type="ECO:0008006" key="3">
    <source>
        <dbReference type="Google" id="ProtNLM"/>
    </source>
</evidence>
<proteinExistence type="predicted"/>
<reference evidence="1" key="1">
    <citation type="submission" date="2022-08" db="EMBL/GenBank/DDBJ databases">
        <title>A Global Phylogenomic Analysis of the Shiitake Genus Lentinula.</title>
        <authorList>
            <consortium name="DOE Joint Genome Institute"/>
            <person name="Sierra-Patev S."/>
            <person name="Min B."/>
            <person name="Naranjo-Ortiz M."/>
            <person name="Looney B."/>
            <person name="Konkel Z."/>
            <person name="Slot J.C."/>
            <person name="Sakamoto Y."/>
            <person name="Steenwyk J.L."/>
            <person name="Rokas A."/>
            <person name="Carro J."/>
            <person name="Camarero S."/>
            <person name="Ferreira P."/>
            <person name="Molpeceres G."/>
            <person name="Ruiz-Duenas F.J."/>
            <person name="Serrano A."/>
            <person name="Henrissat B."/>
            <person name="Drula E."/>
            <person name="Hughes K.W."/>
            <person name="Mata J.L."/>
            <person name="Ishikawa N.K."/>
            <person name="Vargas-Isla R."/>
            <person name="Ushijima S."/>
            <person name="Smith C.A."/>
            <person name="Ahrendt S."/>
            <person name="Andreopoulos W."/>
            <person name="He G."/>
            <person name="Labutti K."/>
            <person name="Lipzen A."/>
            <person name="Ng V."/>
            <person name="Riley R."/>
            <person name="Sandor L."/>
            <person name="Barry K."/>
            <person name="Martinez A.T."/>
            <person name="Xiao Y."/>
            <person name="Gibbons J.G."/>
            <person name="Terashima K."/>
            <person name="Grigoriev I.V."/>
            <person name="Hibbett D.S."/>
        </authorList>
    </citation>
    <scope>NUCLEOTIDE SEQUENCE</scope>
    <source>
        <strain evidence="1">JLM2183</strain>
    </source>
</reference>
<organism evidence="1 2">
    <name type="scientific">Lentinula aciculospora</name>
    <dbReference type="NCBI Taxonomy" id="153920"/>
    <lineage>
        <taxon>Eukaryota</taxon>
        <taxon>Fungi</taxon>
        <taxon>Dikarya</taxon>
        <taxon>Basidiomycota</taxon>
        <taxon>Agaricomycotina</taxon>
        <taxon>Agaricomycetes</taxon>
        <taxon>Agaricomycetidae</taxon>
        <taxon>Agaricales</taxon>
        <taxon>Marasmiineae</taxon>
        <taxon>Omphalotaceae</taxon>
        <taxon>Lentinula</taxon>
    </lineage>
</organism>
<evidence type="ECO:0000313" key="1">
    <source>
        <dbReference type="EMBL" id="KAJ4483437.1"/>
    </source>
</evidence>
<evidence type="ECO:0000313" key="2">
    <source>
        <dbReference type="Proteomes" id="UP001150266"/>
    </source>
</evidence>
<dbReference type="AlphaFoldDB" id="A0A9W9DRV2"/>
<keyword evidence="2" id="KW-1185">Reference proteome</keyword>
<comment type="caution">
    <text evidence="1">The sequence shown here is derived from an EMBL/GenBank/DDBJ whole genome shotgun (WGS) entry which is preliminary data.</text>
</comment>
<dbReference type="InterPro" id="IPR037045">
    <property type="entry name" value="S8pro/Inhibitor_I9_sf"/>
</dbReference>
<accession>A0A9W9DRV2</accession>
<dbReference type="Proteomes" id="UP001150266">
    <property type="component" value="Unassembled WGS sequence"/>
</dbReference>
<dbReference type="SUPFAM" id="SSF54897">
    <property type="entry name" value="Protease propeptides/inhibitors"/>
    <property type="match status" value="1"/>
</dbReference>
<dbReference type="EMBL" id="JAOTPV010000004">
    <property type="protein sequence ID" value="KAJ4483437.1"/>
    <property type="molecule type" value="Genomic_DNA"/>
</dbReference>
<dbReference type="Gene3D" id="3.30.70.80">
    <property type="entry name" value="Peptidase S8 propeptide/proteinase inhibitor I9"/>
    <property type="match status" value="1"/>
</dbReference>
<sequence length="114" mass="12903">MSYRVLVTRSPQSMNSSQLRLRHSPRQTMLRPHVKITIYDFVIIFKDGVSKDEIQKFKDDVTSEGGELGDTYEGPISGFSANIQPQTLLDFLVQACEPDSVIKRIELKSVVTTQ</sequence>
<gene>
    <name evidence="1" type="ORF">J3R30DRAFT_1780457</name>
</gene>